<organism evidence="3 4">
    <name type="scientific">Lacrimispora saccharolytica (strain ATCC 35040 / DSM 2544 / NRCC 2533 / WM1)</name>
    <name type="common">Clostridium saccharolyticum</name>
    <dbReference type="NCBI Taxonomy" id="610130"/>
    <lineage>
        <taxon>Bacteria</taxon>
        <taxon>Bacillati</taxon>
        <taxon>Bacillota</taxon>
        <taxon>Clostridia</taxon>
        <taxon>Lachnospirales</taxon>
        <taxon>Lachnospiraceae</taxon>
        <taxon>Lacrimispora</taxon>
    </lineage>
</organism>
<protein>
    <submittedName>
        <fullName evidence="3">NMT1/THI5-like domain-containing protein</fullName>
    </submittedName>
</protein>
<proteinExistence type="predicted"/>
<evidence type="ECO:0000256" key="1">
    <source>
        <dbReference type="SAM" id="SignalP"/>
    </source>
</evidence>
<dbReference type="OrthoDB" id="9815602at2"/>
<keyword evidence="1" id="KW-0732">Signal</keyword>
<dbReference type="RefSeq" id="WP_013271684.1">
    <property type="nucleotide sequence ID" value="NC_014376.1"/>
</dbReference>
<dbReference type="PROSITE" id="PS51257">
    <property type="entry name" value="PROKAR_LIPOPROTEIN"/>
    <property type="match status" value="1"/>
</dbReference>
<evidence type="ECO:0000313" key="4">
    <source>
        <dbReference type="Proteomes" id="UP000001662"/>
    </source>
</evidence>
<dbReference type="KEGG" id="csh:Closa_0970"/>
<dbReference type="EMBL" id="CP002109">
    <property type="protein sequence ID" value="ADL03589.1"/>
    <property type="molecule type" value="Genomic_DNA"/>
</dbReference>
<dbReference type="SUPFAM" id="SSF53850">
    <property type="entry name" value="Periplasmic binding protein-like II"/>
    <property type="match status" value="1"/>
</dbReference>
<dbReference type="eggNOG" id="COG0715">
    <property type="taxonomic scope" value="Bacteria"/>
</dbReference>
<gene>
    <name evidence="3" type="ordered locus">Closa_0970</name>
</gene>
<feature type="domain" description="SsuA/THI5-like" evidence="2">
    <location>
        <begin position="48"/>
        <end position="264"/>
    </location>
</feature>
<dbReference type="PANTHER" id="PTHR31528:SF3">
    <property type="entry name" value="THIAMINE BIOSYNTHESIS PROTEIN HI_0357-RELATED"/>
    <property type="match status" value="1"/>
</dbReference>
<dbReference type="GO" id="GO:0009228">
    <property type="term" value="P:thiamine biosynthetic process"/>
    <property type="evidence" value="ECO:0007669"/>
    <property type="project" value="InterPro"/>
</dbReference>
<dbReference type="Proteomes" id="UP000001662">
    <property type="component" value="Chromosome"/>
</dbReference>
<evidence type="ECO:0000313" key="3">
    <source>
        <dbReference type="EMBL" id="ADL03589.1"/>
    </source>
</evidence>
<accession>D9R6T3</accession>
<dbReference type="PaxDb" id="610130-Closa_0970"/>
<feature type="chain" id="PRO_5038747343" evidence="1">
    <location>
        <begin position="23"/>
        <end position="336"/>
    </location>
</feature>
<dbReference type="Gene3D" id="3.40.190.10">
    <property type="entry name" value="Periplasmic binding protein-like II"/>
    <property type="match status" value="2"/>
</dbReference>
<dbReference type="AlphaFoldDB" id="D9R6T3"/>
<dbReference type="PANTHER" id="PTHR31528">
    <property type="entry name" value="4-AMINO-5-HYDROXYMETHYL-2-METHYLPYRIMIDINE PHOSPHATE SYNTHASE THI11-RELATED"/>
    <property type="match status" value="1"/>
</dbReference>
<reference evidence="3" key="1">
    <citation type="submission" date="2010-07" db="EMBL/GenBank/DDBJ databases">
        <title>Complete sequence of Clostridium saccharolyticum WM1.</title>
        <authorList>
            <consortium name="US DOE Joint Genome Institute"/>
            <person name="Lucas S."/>
            <person name="Copeland A."/>
            <person name="Lapidus A."/>
            <person name="Cheng J.-F."/>
            <person name="Bruce D."/>
            <person name="Goodwin L."/>
            <person name="Pitluck S."/>
            <person name="Chertkov O."/>
            <person name="Detter J.C."/>
            <person name="Han C."/>
            <person name="Tapia R."/>
            <person name="Land M."/>
            <person name="Hauser L."/>
            <person name="Chang Y.-J."/>
            <person name="Jeffries C."/>
            <person name="Kyrpides N."/>
            <person name="Ivanova N."/>
            <person name="Mikhailova N."/>
            <person name="Mouttaki H."/>
            <person name="Lin L."/>
            <person name="Zhou J."/>
            <person name="Hemme C.L."/>
            <person name="Woyke T."/>
        </authorList>
    </citation>
    <scope>NUCLEOTIDE SEQUENCE [LARGE SCALE GENOMIC DNA]</scope>
    <source>
        <strain evidence="3">WM1</strain>
    </source>
</reference>
<name>D9R6T3_LACSW</name>
<keyword evidence="4" id="KW-1185">Reference proteome</keyword>
<dbReference type="Pfam" id="PF09084">
    <property type="entry name" value="NMT1"/>
    <property type="match status" value="1"/>
</dbReference>
<sequence length="336" mass="36758">MKNTGLAILTAAVLAASLTACAGNGNQAVNMETSDLKKVTFVLDWTPNTNHTGLYVAKEKGYFKDAGLEVDIVQPPEDGAEVLVASGKAQFGMSFQDSMAPALVGENALPITAVAAVIQHNTSGIISRKGEGLASPKGMEGKNYATWDLPVEKAMVRDVVEADGGDFSKVQLVPSTVTDEVSALKSKTVDAIWIFYAWAGVKMEVEGLETDYFKFADLNPVFDYYTPVVIAGNEFLKEDPETARAFLSALSKGYEDAQKNPQEAAQILRKAAPELDEKLVMESQKYLADKYQDDVDVWGYIDPVRWNRFYEWLNENGLSSPEIPENTGFTNDFLPQ</sequence>
<dbReference type="HOGENOM" id="CLU_028871_6_0_9"/>
<dbReference type="InterPro" id="IPR015168">
    <property type="entry name" value="SsuA/THI5"/>
</dbReference>
<evidence type="ECO:0000259" key="2">
    <source>
        <dbReference type="Pfam" id="PF09084"/>
    </source>
</evidence>
<feature type="signal peptide" evidence="1">
    <location>
        <begin position="1"/>
        <end position="22"/>
    </location>
</feature>
<dbReference type="InterPro" id="IPR027939">
    <property type="entry name" value="NMT1/THI5"/>
</dbReference>
<dbReference type="STRING" id="610130.Closa_0970"/>